<evidence type="ECO:0000256" key="2">
    <source>
        <dbReference type="ARBA" id="ARBA00004882"/>
    </source>
</evidence>
<evidence type="ECO:0000256" key="12">
    <source>
        <dbReference type="PIRNR" id="PIRNR006769"/>
    </source>
</evidence>
<dbReference type="InterPro" id="IPR016193">
    <property type="entry name" value="Cytidine_deaminase-like"/>
</dbReference>
<keyword evidence="9 12" id="KW-0521">NADP</keyword>
<comment type="pathway">
    <text evidence="2 12">Cofactor biosynthesis; riboflavin biosynthesis; 5-amino-6-(D-ribitylamino)uracil from GTP: step 2/4.</text>
</comment>
<dbReference type="GO" id="GO:0008835">
    <property type="term" value="F:diaminohydroxyphosphoribosylaminopyrimidine deaminase activity"/>
    <property type="evidence" value="ECO:0007669"/>
    <property type="project" value="UniProtKB-EC"/>
</dbReference>
<evidence type="ECO:0000256" key="9">
    <source>
        <dbReference type="ARBA" id="ARBA00022857"/>
    </source>
</evidence>
<accession>A0A5C0VH96</accession>
<keyword evidence="18" id="KW-1185">Reference proteome</keyword>
<dbReference type="PROSITE" id="PS00903">
    <property type="entry name" value="CYT_DCMP_DEAMINASES_1"/>
    <property type="match status" value="1"/>
</dbReference>
<comment type="catalytic activity">
    <reaction evidence="12">
        <text>2,5-diamino-6-hydroxy-4-(5-phosphoribosylamino)-pyrimidine + H2O + H(+) = 5-amino-6-(5-phospho-D-ribosylamino)uracil + NH4(+)</text>
        <dbReference type="Rhea" id="RHEA:21868"/>
        <dbReference type="ChEBI" id="CHEBI:15377"/>
        <dbReference type="ChEBI" id="CHEBI:15378"/>
        <dbReference type="ChEBI" id="CHEBI:28938"/>
        <dbReference type="ChEBI" id="CHEBI:58453"/>
        <dbReference type="ChEBI" id="CHEBI:58614"/>
        <dbReference type="EC" id="3.5.4.26"/>
    </reaction>
</comment>
<dbReference type="PROSITE" id="PS51747">
    <property type="entry name" value="CYT_DCMP_DEAMINASES_2"/>
    <property type="match status" value="1"/>
</dbReference>
<dbReference type="InterPro" id="IPR050765">
    <property type="entry name" value="Riboflavin_Biosynth_HTPR"/>
</dbReference>
<feature type="binding site" evidence="14">
    <location>
        <position position="204"/>
    </location>
    <ligand>
        <name>NADP(+)</name>
        <dbReference type="ChEBI" id="CHEBI:58349"/>
    </ligand>
</feature>
<feature type="domain" description="CMP/dCMP-type deaminase" evidence="16">
    <location>
        <begin position="2"/>
        <end position="131"/>
    </location>
</feature>
<proteinExistence type="inferred from homology"/>
<feature type="binding site" evidence="15">
    <location>
        <position position="83"/>
    </location>
    <ligand>
        <name>Zn(2+)</name>
        <dbReference type="ChEBI" id="CHEBI:29105"/>
        <note>catalytic</note>
    </ligand>
</feature>
<evidence type="ECO:0000256" key="7">
    <source>
        <dbReference type="ARBA" id="ARBA00022723"/>
    </source>
</evidence>
<dbReference type="KEGG" id="pej:FYC62_05465"/>
<comment type="cofactor">
    <cofactor evidence="12 15">
        <name>Zn(2+)</name>
        <dbReference type="ChEBI" id="CHEBI:29105"/>
    </cofactor>
    <text evidence="12 15">Binds 1 zinc ion.</text>
</comment>
<evidence type="ECO:0000256" key="11">
    <source>
        <dbReference type="ARBA" id="ARBA00023268"/>
    </source>
</evidence>
<dbReference type="InterPro" id="IPR016192">
    <property type="entry name" value="APOBEC/CMP_deaminase_Zn-bd"/>
</dbReference>
<feature type="binding site" evidence="15">
    <location>
        <position position="92"/>
    </location>
    <ligand>
        <name>Zn(2+)</name>
        <dbReference type="ChEBI" id="CHEBI:29105"/>
        <note>catalytic</note>
    </ligand>
</feature>
<dbReference type="Gene3D" id="3.40.430.10">
    <property type="entry name" value="Dihydrofolate Reductase, subunit A"/>
    <property type="match status" value="1"/>
</dbReference>
<dbReference type="SUPFAM" id="SSF53927">
    <property type="entry name" value="Cytidine deaminase-like"/>
    <property type="match status" value="1"/>
</dbReference>
<dbReference type="Pfam" id="PF01872">
    <property type="entry name" value="RibD_C"/>
    <property type="match status" value="1"/>
</dbReference>
<protein>
    <recommendedName>
        <fullName evidence="12">Riboflavin biosynthesis protein RibD</fullName>
    </recommendedName>
    <domain>
        <recommendedName>
            <fullName evidence="12">Diaminohydroxyphosphoribosylaminopyrimidine deaminase</fullName>
            <shortName evidence="12">DRAP deaminase</shortName>
            <ecNumber evidence="12">3.5.4.26</ecNumber>
        </recommendedName>
        <alternativeName>
            <fullName evidence="12">Riboflavin-specific deaminase</fullName>
        </alternativeName>
    </domain>
    <domain>
        <recommendedName>
            <fullName evidence="12">5-amino-6-(5-phosphoribosylamino)uracil reductase</fullName>
            <ecNumber evidence="12">1.1.1.193</ecNumber>
        </recommendedName>
        <alternativeName>
            <fullName evidence="12">HTP reductase</fullName>
        </alternativeName>
    </domain>
</protein>
<dbReference type="GO" id="GO:0008270">
    <property type="term" value="F:zinc ion binding"/>
    <property type="evidence" value="ECO:0007669"/>
    <property type="project" value="InterPro"/>
</dbReference>
<keyword evidence="7 12" id="KW-0479">Metal-binding</keyword>
<dbReference type="InterPro" id="IPR002734">
    <property type="entry name" value="RibDG_C"/>
</dbReference>
<evidence type="ECO:0000313" key="18">
    <source>
        <dbReference type="Proteomes" id="UP000323653"/>
    </source>
</evidence>
<dbReference type="GO" id="GO:0008703">
    <property type="term" value="F:5-amino-6-(5-phosphoribosylamino)uracil reductase activity"/>
    <property type="evidence" value="ECO:0007669"/>
    <property type="project" value="UniProtKB-EC"/>
</dbReference>
<dbReference type="CDD" id="cd01284">
    <property type="entry name" value="Riboflavin_deaminase-reductase"/>
    <property type="match status" value="1"/>
</dbReference>
<comment type="similarity">
    <text evidence="5 12">In the C-terminal section; belongs to the HTP reductase family.</text>
</comment>
<feature type="binding site" evidence="14">
    <location>
        <position position="192"/>
    </location>
    <ligand>
        <name>substrate</name>
    </ligand>
</feature>
<evidence type="ECO:0000256" key="15">
    <source>
        <dbReference type="PIRSR" id="PIRSR006769-3"/>
    </source>
</evidence>
<dbReference type="PANTHER" id="PTHR38011">
    <property type="entry name" value="DIHYDROFOLATE REDUCTASE FAMILY PROTEIN (AFU_ORTHOLOGUE AFUA_8G06820)"/>
    <property type="match status" value="1"/>
</dbReference>
<dbReference type="NCBIfam" id="TIGR00326">
    <property type="entry name" value="eubact_ribD"/>
    <property type="match status" value="1"/>
</dbReference>
<dbReference type="PANTHER" id="PTHR38011:SF7">
    <property type="entry name" value="2,5-DIAMINO-6-RIBOSYLAMINO-4(3H)-PYRIMIDINONE 5'-PHOSPHATE REDUCTASE"/>
    <property type="match status" value="1"/>
</dbReference>
<keyword evidence="11" id="KW-0511">Multifunctional enzyme</keyword>
<feature type="active site" description="Proton donor" evidence="13">
    <location>
        <position position="53"/>
    </location>
</feature>
<keyword evidence="12 17" id="KW-0378">Hydrolase</keyword>
<comment type="pathway">
    <text evidence="3 12">Cofactor biosynthesis; riboflavin biosynthesis; 5-amino-6-(D-ribitylamino)uracil from GTP: step 3/4.</text>
</comment>
<evidence type="ECO:0000256" key="14">
    <source>
        <dbReference type="PIRSR" id="PIRSR006769-2"/>
    </source>
</evidence>
<dbReference type="PIRSF" id="PIRSF006769">
    <property type="entry name" value="RibD"/>
    <property type="match status" value="1"/>
</dbReference>
<feature type="binding site" evidence="14">
    <location>
        <position position="178"/>
    </location>
    <ligand>
        <name>NADP(+)</name>
        <dbReference type="ChEBI" id="CHEBI:58349"/>
    </ligand>
</feature>
<evidence type="ECO:0000256" key="4">
    <source>
        <dbReference type="ARBA" id="ARBA00005259"/>
    </source>
</evidence>
<dbReference type="EC" id="1.1.1.193" evidence="12"/>
<feature type="binding site" evidence="15">
    <location>
        <position position="51"/>
    </location>
    <ligand>
        <name>Zn(2+)</name>
        <dbReference type="ChEBI" id="CHEBI:29105"/>
        <note>catalytic</note>
    </ligand>
</feature>
<sequence length="350" mass="39329">MTKHEIVLQRAIDLAKLGAGYVSPNPMVGAVITHQGKIIGEGYHQKYGEAHAEVNAVADVFLKHENAAELLKEATLYVTLEPCAHFGKTPPCSDLIIQHQIPEVVIGCTDSFSKVNGKGIEKLQNAGIKVTTGILEQECLALNKRFFTRVEKQRPFIILKWAQTINGYFATKDGSQKWISGKEAKMLVHQWRSEEDCVLVGKRTAEIDNPQLNVRLVNGKNPKRAVIDRDLKLDQNLHLFDNTIETFVFNKDHTAINGQVKYIGIEDFDYFLPQYLLYQLYLQDIQSVIVEGGIKTLQMFIAAGLWDEARIFISPIAWEDGLKAPEINGIQENITNIGKDKLLTLTPQHP</sequence>
<keyword evidence="10 12" id="KW-0560">Oxidoreductase</keyword>
<dbReference type="EMBL" id="CP043329">
    <property type="protein sequence ID" value="QEK51183.1"/>
    <property type="molecule type" value="Genomic_DNA"/>
</dbReference>
<evidence type="ECO:0000256" key="1">
    <source>
        <dbReference type="ARBA" id="ARBA00002151"/>
    </source>
</evidence>
<comment type="catalytic activity">
    <reaction evidence="12">
        <text>5-amino-6-(5-phospho-D-ribitylamino)uracil + NADP(+) = 5-amino-6-(5-phospho-D-ribosylamino)uracil + NADPH + H(+)</text>
        <dbReference type="Rhea" id="RHEA:17845"/>
        <dbReference type="ChEBI" id="CHEBI:15378"/>
        <dbReference type="ChEBI" id="CHEBI:57783"/>
        <dbReference type="ChEBI" id="CHEBI:58349"/>
        <dbReference type="ChEBI" id="CHEBI:58421"/>
        <dbReference type="ChEBI" id="CHEBI:58453"/>
        <dbReference type="EC" id="1.1.1.193"/>
    </reaction>
</comment>
<feature type="binding site" evidence="14">
    <location>
        <position position="212"/>
    </location>
    <ligand>
        <name>substrate</name>
    </ligand>
</feature>
<evidence type="ECO:0000256" key="3">
    <source>
        <dbReference type="ARBA" id="ARBA00004910"/>
    </source>
</evidence>
<organism evidence="17 18">
    <name type="scientific">Pedobacter aquae</name>
    <dbReference type="NCBI Taxonomy" id="2605747"/>
    <lineage>
        <taxon>Bacteria</taxon>
        <taxon>Pseudomonadati</taxon>
        <taxon>Bacteroidota</taxon>
        <taxon>Sphingobacteriia</taxon>
        <taxon>Sphingobacteriales</taxon>
        <taxon>Sphingobacteriaceae</taxon>
        <taxon>Pedobacter</taxon>
    </lineage>
</organism>
<dbReference type="SUPFAM" id="SSF53597">
    <property type="entry name" value="Dihydrofolate reductase-like"/>
    <property type="match status" value="1"/>
</dbReference>
<feature type="binding site" evidence="14">
    <location>
        <position position="215"/>
    </location>
    <ligand>
        <name>substrate</name>
    </ligand>
</feature>
<feature type="binding site" evidence="14">
    <location>
        <position position="208"/>
    </location>
    <ligand>
        <name>NADP(+)</name>
        <dbReference type="ChEBI" id="CHEBI:58349"/>
    </ligand>
</feature>
<name>A0A5C0VH96_9SPHI</name>
<keyword evidence="6 12" id="KW-0686">Riboflavin biosynthesis</keyword>
<evidence type="ECO:0000256" key="10">
    <source>
        <dbReference type="ARBA" id="ARBA00023002"/>
    </source>
</evidence>
<evidence type="ECO:0000256" key="8">
    <source>
        <dbReference type="ARBA" id="ARBA00022833"/>
    </source>
</evidence>
<dbReference type="Pfam" id="PF00383">
    <property type="entry name" value="dCMP_cyt_deam_1"/>
    <property type="match status" value="1"/>
</dbReference>
<dbReference type="InterPro" id="IPR002125">
    <property type="entry name" value="CMP_dCMP_dom"/>
</dbReference>
<dbReference type="GO" id="GO:0009231">
    <property type="term" value="P:riboflavin biosynthetic process"/>
    <property type="evidence" value="ECO:0007669"/>
    <property type="project" value="UniProtKB-UniPathway"/>
</dbReference>
<dbReference type="Proteomes" id="UP000323653">
    <property type="component" value="Chromosome"/>
</dbReference>
<feature type="binding site" evidence="14">
    <location>
        <position position="162"/>
    </location>
    <ligand>
        <name>NADP(+)</name>
        <dbReference type="ChEBI" id="CHEBI:58349"/>
    </ligand>
</feature>
<dbReference type="AlphaFoldDB" id="A0A5C0VH96"/>
<evidence type="ECO:0000256" key="5">
    <source>
        <dbReference type="ARBA" id="ARBA00007417"/>
    </source>
</evidence>
<dbReference type="EC" id="3.5.4.26" evidence="12"/>
<evidence type="ECO:0000259" key="16">
    <source>
        <dbReference type="PROSITE" id="PS51747"/>
    </source>
</evidence>
<evidence type="ECO:0000256" key="13">
    <source>
        <dbReference type="PIRSR" id="PIRSR006769-1"/>
    </source>
</evidence>
<dbReference type="Gene3D" id="3.40.140.10">
    <property type="entry name" value="Cytidine Deaminase, domain 2"/>
    <property type="match status" value="1"/>
</dbReference>
<gene>
    <name evidence="17" type="primary">ribD</name>
    <name evidence="17" type="ORF">FYC62_05465</name>
</gene>
<comment type="function">
    <text evidence="1 12">Converts 2,5-diamino-6-(ribosylamino)-4(3h)-pyrimidinone 5'-phosphate into 5-amino-6-(ribosylamino)-2,4(1h,3h)-pyrimidinedione 5'-phosphate.</text>
</comment>
<dbReference type="InterPro" id="IPR024072">
    <property type="entry name" value="DHFR-like_dom_sf"/>
</dbReference>
<dbReference type="InterPro" id="IPR004794">
    <property type="entry name" value="Eubact_RibD"/>
</dbReference>
<dbReference type="UniPathway" id="UPA00275">
    <property type="reaction ID" value="UER00401"/>
</dbReference>
<reference evidence="17 18" key="1">
    <citation type="submission" date="2019-08" db="EMBL/GenBank/DDBJ databases">
        <title>Pedobacter sp. nov., isolated from Han river, South Korea.</title>
        <authorList>
            <person name="Lee D.-H."/>
            <person name="Kim Y.-S."/>
            <person name="Hwang E.-M."/>
            <person name="Le Tran T.C."/>
            <person name="Cha C.-J."/>
        </authorList>
    </citation>
    <scope>NUCLEOTIDE SEQUENCE [LARGE SCALE GENOMIC DNA]</scope>
    <source>
        <strain evidence="17 18">CJ43</strain>
    </source>
</reference>
<evidence type="ECO:0000256" key="6">
    <source>
        <dbReference type="ARBA" id="ARBA00022619"/>
    </source>
</evidence>
<comment type="similarity">
    <text evidence="4 12">In the N-terminal section; belongs to the cytidine and deoxycytidylate deaminase family.</text>
</comment>
<dbReference type="RefSeq" id="WP_149074223.1">
    <property type="nucleotide sequence ID" value="NZ_CP043329.1"/>
</dbReference>
<evidence type="ECO:0000313" key="17">
    <source>
        <dbReference type="EMBL" id="QEK51183.1"/>
    </source>
</evidence>
<keyword evidence="8 12" id="KW-0862">Zinc</keyword>
<feature type="binding site" evidence="14">
    <location>
        <position position="291"/>
    </location>
    <ligand>
        <name>substrate</name>
    </ligand>
</feature>